<evidence type="ECO:0000313" key="2">
    <source>
        <dbReference type="Proteomes" id="UP001073227"/>
    </source>
</evidence>
<dbReference type="EMBL" id="JAOVZR010000003">
    <property type="protein sequence ID" value="MCY0150835.1"/>
    <property type="molecule type" value="Genomic_DNA"/>
</dbReference>
<accession>A0ABT3ZG89</accession>
<comment type="caution">
    <text evidence="1">The sequence shown here is derived from an EMBL/GenBank/DDBJ whole genome shotgun (WGS) entry which is preliminary data.</text>
</comment>
<name>A0ABT3ZG89_9HYPH</name>
<keyword evidence="2" id="KW-1185">Reference proteome</keyword>
<dbReference type="RefSeq" id="WP_267656570.1">
    <property type="nucleotide sequence ID" value="NZ_JAOVZR010000003.1"/>
</dbReference>
<dbReference type="Proteomes" id="UP001073227">
    <property type="component" value="Unassembled WGS sequence"/>
</dbReference>
<reference evidence="1" key="1">
    <citation type="submission" date="2022-10" db="EMBL/GenBank/DDBJ databases">
        <title>Hoeflea sp. G2-23, isolated from marine algae.</title>
        <authorList>
            <person name="Kristyanto S."/>
            <person name="Kim J.M."/>
            <person name="Jeon C.O."/>
        </authorList>
    </citation>
    <scope>NUCLEOTIDE SEQUENCE</scope>
    <source>
        <strain evidence="1">G2-23</strain>
    </source>
</reference>
<organism evidence="1 2">
    <name type="scientific">Hoeflea algicola</name>
    <dbReference type="NCBI Taxonomy" id="2983763"/>
    <lineage>
        <taxon>Bacteria</taxon>
        <taxon>Pseudomonadati</taxon>
        <taxon>Pseudomonadota</taxon>
        <taxon>Alphaproteobacteria</taxon>
        <taxon>Hyphomicrobiales</taxon>
        <taxon>Rhizobiaceae</taxon>
        <taxon>Hoeflea</taxon>
    </lineage>
</organism>
<proteinExistence type="predicted"/>
<evidence type="ECO:0000313" key="1">
    <source>
        <dbReference type="EMBL" id="MCY0150835.1"/>
    </source>
</evidence>
<protein>
    <submittedName>
        <fullName evidence="1">Uncharacterized protein</fullName>
    </submittedName>
</protein>
<gene>
    <name evidence="1" type="ORF">OEG84_24840</name>
</gene>
<sequence length="71" mass="7857">MPMFVLSAEFDFRLKDGVPYAQALGIVQTGEVGIAAVSSDQDWVNHCQSIPGRHTALLPVWETVLWVCIIE</sequence>